<reference evidence="1 2" key="1">
    <citation type="journal article" date="2012" name="BMC Genomics">
        <title>Sequencing the genome of Marssonina brunnea reveals fungus-poplar co-evolution.</title>
        <authorList>
            <person name="Zhu S."/>
            <person name="Cao Y.-Z."/>
            <person name="Jiang C."/>
            <person name="Tan B.-Y."/>
            <person name="Wang Z."/>
            <person name="Feng S."/>
            <person name="Zhang L."/>
            <person name="Su X.-H."/>
            <person name="Brejova B."/>
            <person name="Vinar T."/>
            <person name="Xu M."/>
            <person name="Wang M.-X."/>
            <person name="Zhang S.-G."/>
            <person name="Huang M.-R."/>
            <person name="Wu R."/>
            <person name="Zhou Y."/>
        </authorList>
    </citation>
    <scope>NUCLEOTIDE SEQUENCE [LARGE SCALE GENOMIC DNA]</scope>
    <source>
        <strain evidence="1 2">MB_m1</strain>
    </source>
</reference>
<dbReference type="InParanoid" id="K1X772"/>
<protein>
    <submittedName>
        <fullName evidence="1">Uncharacterized protein</fullName>
    </submittedName>
</protein>
<dbReference type="AlphaFoldDB" id="K1X772"/>
<accession>K1X772</accession>
<dbReference type="KEGG" id="mbe:MBM_04972"/>
<sequence>MTQELYRLSTRVPQSAQRQVFRERSRNEYGDALSIKFAERRFETAESPWTLKGRAEQEDDDEMMWAWAGKEGGLDFPAWAVQGYGCWSPAEMRVEVKSWPGWQVAVE</sequence>
<name>K1X772_MARBU</name>
<proteinExistence type="predicted"/>
<dbReference type="Proteomes" id="UP000006753">
    <property type="component" value="Unassembled WGS sequence"/>
</dbReference>
<gene>
    <name evidence="1" type="ORF">MBM_04972</name>
</gene>
<organism evidence="1 2">
    <name type="scientific">Marssonina brunnea f. sp. multigermtubi (strain MB_m1)</name>
    <name type="common">Marssonina leaf spot fungus</name>
    <dbReference type="NCBI Taxonomy" id="1072389"/>
    <lineage>
        <taxon>Eukaryota</taxon>
        <taxon>Fungi</taxon>
        <taxon>Dikarya</taxon>
        <taxon>Ascomycota</taxon>
        <taxon>Pezizomycotina</taxon>
        <taxon>Leotiomycetes</taxon>
        <taxon>Helotiales</taxon>
        <taxon>Drepanopezizaceae</taxon>
        <taxon>Drepanopeziza</taxon>
    </lineage>
</organism>
<dbReference type="HOGENOM" id="CLU_2210589_0_0_1"/>
<evidence type="ECO:0000313" key="2">
    <source>
        <dbReference type="Proteomes" id="UP000006753"/>
    </source>
</evidence>
<keyword evidence="2" id="KW-1185">Reference proteome</keyword>
<evidence type="ECO:0000313" key="1">
    <source>
        <dbReference type="EMBL" id="EKD16503.1"/>
    </source>
</evidence>
<dbReference type="EMBL" id="JH921438">
    <property type="protein sequence ID" value="EKD16503.1"/>
    <property type="molecule type" value="Genomic_DNA"/>
</dbReference>